<dbReference type="InterPro" id="IPR012902">
    <property type="entry name" value="N_methyl_site"/>
</dbReference>
<comment type="caution">
    <text evidence="2">The sequence shown here is derived from an EMBL/GenBank/DDBJ whole genome shotgun (WGS) entry which is preliminary data.</text>
</comment>
<dbReference type="InterPro" id="IPR045584">
    <property type="entry name" value="Pilin-like"/>
</dbReference>
<name>A0ABU9AQA7_9BACT</name>
<keyword evidence="1" id="KW-0472">Membrane</keyword>
<evidence type="ECO:0000313" key="2">
    <source>
        <dbReference type="EMBL" id="MEK7949901.1"/>
    </source>
</evidence>
<dbReference type="RefSeq" id="WP_341403317.1">
    <property type="nucleotide sequence ID" value="NZ_JBBUKT010000002.1"/>
</dbReference>
<sequence>MENRISAARTLKRSQAGFTLLEIVVVLVIVAIVIGGAFGLMVASNDERALNRDSTEIEVMAKRARAISSLQQKPYVLEFNEQTVTLMPLAEALIDPRDREEAAAAQEAREAKAAAGGESASKGFAAMHASYTVDPDIRIFIRRWASDTWLPVNAKNRHLWRFDPQGFCEPVGVRLEFGRSWIENEFHPLTGGIRDTAKEIY</sequence>
<protein>
    <submittedName>
        <fullName evidence="2">Prepilin-type N-terminal cleavage/methylation domain-containing protein</fullName>
    </submittedName>
</protein>
<dbReference type="SUPFAM" id="SSF54523">
    <property type="entry name" value="Pili subunits"/>
    <property type="match status" value="1"/>
</dbReference>
<proteinExistence type="predicted"/>
<accession>A0ABU9AQA7</accession>
<keyword evidence="1" id="KW-1133">Transmembrane helix</keyword>
<dbReference type="Proteomes" id="UP001371305">
    <property type="component" value="Unassembled WGS sequence"/>
</dbReference>
<keyword evidence="1" id="KW-0812">Transmembrane</keyword>
<feature type="transmembrane region" description="Helical" evidence="1">
    <location>
        <begin position="20"/>
        <end position="43"/>
    </location>
</feature>
<keyword evidence="3" id="KW-1185">Reference proteome</keyword>
<evidence type="ECO:0000256" key="1">
    <source>
        <dbReference type="SAM" id="Phobius"/>
    </source>
</evidence>
<reference evidence="2 3" key="1">
    <citation type="submission" date="2024-04" db="EMBL/GenBank/DDBJ databases">
        <title>Luteolibacter sp. isolated from soil.</title>
        <authorList>
            <person name="An J."/>
        </authorList>
    </citation>
    <scope>NUCLEOTIDE SEQUENCE [LARGE SCALE GENOMIC DNA]</scope>
    <source>
        <strain evidence="2 3">Y139</strain>
    </source>
</reference>
<dbReference type="EMBL" id="JBBUKT010000002">
    <property type="protein sequence ID" value="MEK7949901.1"/>
    <property type="molecule type" value="Genomic_DNA"/>
</dbReference>
<dbReference type="NCBIfam" id="TIGR02532">
    <property type="entry name" value="IV_pilin_GFxxxE"/>
    <property type="match status" value="1"/>
</dbReference>
<evidence type="ECO:0000313" key="3">
    <source>
        <dbReference type="Proteomes" id="UP001371305"/>
    </source>
</evidence>
<dbReference type="Pfam" id="PF07963">
    <property type="entry name" value="N_methyl"/>
    <property type="match status" value="1"/>
</dbReference>
<gene>
    <name evidence="2" type="ORF">WKV53_05325</name>
</gene>
<organism evidence="2 3">
    <name type="scientific">Luteolibacter soli</name>
    <dbReference type="NCBI Taxonomy" id="3135280"/>
    <lineage>
        <taxon>Bacteria</taxon>
        <taxon>Pseudomonadati</taxon>
        <taxon>Verrucomicrobiota</taxon>
        <taxon>Verrucomicrobiia</taxon>
        <taxon>Verrucomicrobiales</taxon>
        <taxon>Verrucomicrobiaceae</taxon>
        <taxon>Luteolibacter</taxon>
    </lineage>
</organism>